<accession>A0A1B2I1N9</accession>
<dbReference type="RefSeq" id="WP_066742205.1">
    <property type="nucleotide sequence ID" value="NZ_CP016757.1"/>
</dbReference>
<dbReference type="PROSITE" id="PS51257">
    <property type="entry name" value="PROKAR_LIPOPROTEIN"/>
    <property type="match status" value="1"/>
</dbReference>
<keyword evidence="3" id="KW-0274">FAD</keyword>
<dbReference type="Pfam" id="PF01134">
    <property type="entry name" value="GIDA"/>
    <property type="match status" value="2"/>
</dbReference>
<dbReference type="STRING" id="1197717.BED41_01575"/>
<evidence type="ECO:0000259" key="4">
    <source>
        <dbReference type="Pfam" id="PF01134"/>
    </source>
</evidence>
<evidence type="ECO:0000256" key="2">
    <source>
        <dbReference type="ARBA" id="ARBA00022630"/>
    </source>
</evidence>
<dbReference type="KEGG" id="cpor:BED41_01575"/>
<organism evidence="5 6">
    <name type="scientific">Cloacibacillus porcorum</name>
    <dbReference type="NCBI Taxonomy" id="1197717"/>
    <lineage>
        <taxon>Bacteria</taxon>
        <taxon>Thermotogati</taxon>
        <taxon>Synergistota</taxon>
        <taxon>Synergistia</taxon>
        <taxon>Synergistales</taxon>
        <taxon>Synergistaceae</taxon>
        <taxon>Cloacibacillus</taxon>
    </lineage>
</organism>
<dbReference type="Proteomes" id="UP000093044">
    <property type="component" value="Chromosome"/>
</dbReference>
<dbReference type="GeneID" id="83056538"/>
<comment type="cofactor">
    <cofactor evidence="1">
        <name>FAD</name>
        <dbReference type="ChEBI" id="CHEBI:57692"/>
    </cofactor>
</comment>
<dbReference type="InterPro" id="IPR040131">
    <property type="entry name" value="MnmG_N"/>
</dbReference>
<dbReference type="EMBL" id="CP016757">
    <property type="protein sequence ID" value="ANZ43891.1"/>
    <property type="molecule type" value="Genomic_DNA"/>
</dbReference>
<dbReference type="InterPro" id="IPR036188">
    <property type="entry name" value="FAD/NAD-bd_sf"/>
</dbReference>
<proteinExistence type="predicted"/>
<dbReference type="OrthoDB" id="2181at2"/>
<dbReference type="AlphaFoldDB" id="A0A1B2I1N9"/>
<protein>
    <submittedName>
        <fullName evidence="5">FAD-dependent oxidoreductase</fullName>
    </submittedName>
</protein>
<evidence type="ECO:0000313" key="6">
    <source>
        <dbReference type="Proteomes" id="UP000093044"/>
    </source>
</evidence>
<feature type="domain" description="MnmG N-terminal" evidence="4">
    <location>
        <begin position="5"/>
        <end position="251"/>
    </location>
</feature>
<dbReference type="Gene3D" id="3.50.50.60">
    <property type="entry name" value="FAD/NAD(P)-binding domain"/>
    <property type="match status" value="2"/>
</dbReference>
<sequence>MDKIKIVVVGGGWGGCAAAIAAVKAGAEAVLLERTDMLLGTGLVGGIYRNNGRQTAAEEMTALGGGDLFHVMDECAGHKNIEFPGHAHASLYNVYEIEPAVKKYLIGLGVKVVTGASAMKIDKKEGKMISVTARDGAVYEADAFVDATGTSAVPGNCVKYGNGCAMCILRCHSFAPRVSICTLAGIEEWNGRKKDGSLGAMSGSCKLFKESLSAEIVKKLNETGVCVVPIPAAANMSEKLGMKACQQYATKDFAENIVLLDTGPAKLMTPYFPLEKLRLVPGFEKARYEDPIAGGKGNSMRYFQFANCSHSLQAQGEVDNIFCAGEKGGAMVGHTEAVVTGTLAGCNAVRHAAGKELIELPDALAVGDFINHVTDEMKRDECRGTKYTFSGSVYFERMKERGLYLCDPTEIAKKVETTGLSGLFAEKIC</sequence>
<keyword evidence="6" id="KW-1185">Reference proteome</keyword>
<gene>
    <name evidence="5" type="ORF">BED41_01575</name>
</gene>
<feature type="domain" description="MnmG N-terminal" evidence="4">
    <location>
        <begin position="276"/>
        <end position="356"/>
    </location>
</feature>
<evidence type="ECO:0000256" key="1">
    <source>
        <dbReference type="ARBA" id="ARBA00001974"/>
    </source>
</evidence>
<dbReference type="SUPFAM" id="SSF51905">
    <property type="entry name" value="FAD/NAD(P)-binding domain"/>
    <property type="match status" value="1"/>
</dbReference>
<evidence type="ECO:0000313" key="5">
    <source>
        <dbReference type="EMBL" id="ANZ43891.1"/>
    </source>
</evidence>
<evidence type="ECO:0000256" key="3">
    <source>
        <dbReference type="ARBA" id="ARBA00022827"/>
    </source>
</evidence>
<reference evidence="5" key="1">
    <citation type="submission" date="2016-08" db="EMBL/GenBank/DDBJ databases">
        <title>Complete genome of Cloacibacillus porcorum.</title>
        <authorList>
            <person name="Looft T."/>
            <person name="Bayles D.O."/>
            <person name="Alt D.P."/>
        </authorList>
    </citation>
    <scope>NUCLEOTIDE SEQUENCE [LARGE SCALE GENOMIC DNA]</scope>
    <source>
        <strain evidence="5">CL-84</strain>
    </source>
</reference>
<name>A0A1B2I1N9_9BACT</name>
<keyword evidence="2" id="KW-0285">Flavoprotein</keyword>
<dbReference type="PRINTS" id="PR00411">
    <property type="entry name" value="PNDRDTASEI"/>
</dbReference>